<evidence type="ECO:0000313" key="2">
    <source>
        <dbReference type="EMBL" id="KAA8641371.1"/>
    </source>
</evidence>
<proteinExistence type="predicted"/>
<dbReference type="AlphaFoldDB" id="A0A5M9M3U8"/>
<accession>A0A5M9M3U8</accession>
<dbReference type="RefSeq" id="XP_033420733.1">
    <property type="nucleotide sequence ID" value="XM_033566668.1"/>
</dbReference>
<organism evidence="2 3">
    <name type="scientific">Aspergillus tanneri</name>
    <dbReference type="NCBI Taxonomy" id="1220188"/>
    <lineage>
        <taxon>Eukaryota</taxon>
        <taxon>Fungi</taxon>
        <taxon>Dikarya</taxon>
        <taxon>Ascomycota</taxon>
        <taxon>Pezizomycotina</taxon>
        <taxon>Eurotiomycetes</taxon>
        <taxon>Eurotiomycetidae</taxon>
        <taxon>Eurotiales</taxon>
        <taxon>Aspergillaceae</taxon>
        <taxon>Aspergillus</taxon>
        <taxon>Aspergillus subgen. Circumdati</taxon>
    </lineage>
</organism>
<reference evidence="2 3" key="1">
    <citation type="submission" date="2019-08" db="EMBL/GenBank/DDBJ databases">
        <title>The genome sequence of a newly discovered highly antifungal drug resistant Aspergillus species, Aspergillus tanneri NIH 1004.</title>
        <authorList>
            <person name="Mounaud S."/>
            <person name="Singh I."/>
            <person name="Joardar V."/>
            <person name="Pakala S."/>
            <person name="Pakala S."/>
            <person name="Venepally P."/>
            <person name="Chung J.K."/>
            <person name="Losada L."/>
            <person name="Nierman W.C."/>
        </authorList>
    </citation>
    <scope>NUCLEOTIDE SEQUENCE [LARGE SCALE GENOMIC DNA]</scope>
    <source>
        <strain evidence="2 3">NIH1004</strain>
    </source>
</reference>
<comment type="caution">
    <text evidence="2">The sequence shown here is derived from an EMBL/GenBank/DDBJ whole genome shotgun (WGS) entry which is preliminary data.</text>
</comment>
<sequence length="177" mass="19193">MAHAKRAHSITAIHAIEDHQKFLQTAPLSRCYPSRTHACTPSPSHGLSDQTSSSFPFCRSISDQFIIANIHPNDIRLCTPARATWIGRCTCHNNGPAHHEMQRYLGVVFALPSPGVCHLLAAASITRSDEAKHGDAHHCASATGTAAGGPGPDGDDYNPRTPSVRNRASLFPRLTWR</sequence>
<feature type="region of interest" description="Disordered" evidence="1">
    <location>
        <begin position="136"/>
        <end position="177"/>
    </location>
</feature>
<protein>
    <submittedName>
        <fullName evidence="2">Uncharacterized protein</fullName>
    </submittedName>
</protein>
<name>A0A5M9M3U8_9EURO</name>
<evidence type="ECO:0000313" key="3">
    <source>
        <dbReference type="Proteomes" id="UP000324241"/>
    </source>
</evidence>
<dbReference type="GeneID" id="54324675"/>
<evidence type="ECO:0000256" key="1">
    <source>
        <dbReference type="SAM" id="MobiDB-lite"/>
    </source>
</evidence>
<dbReference type="Proteomes" id="UP000324241">
    <property type="component" value="Unassembled WGS sequence"/>
</dbReference>
<gene>
    <name evidence="2" type="ORF">ATNIH1004_001973</name>
</gene>
<dbReference type="EMBL" id="QUQM01000013">
    <property type="protein sequence ID" value="KAA8641371.1"/>
    <property type="molecule type" value="Genomic_DNA"/>
</dbReference>